<gene>
    <name evidence="2" type="ORF">GA0070216_12348</name>
</gene>
<evidence type="ECO:0000313" key="3">
    <source>
        <dbReference type="Proteomes" id="UP000198797"/>
    </source>
</evidence>
<dbReference type="PANTHER" id="PTHR33171">
    <property type="entry name" value="LAR_N DOMAIN-CONTAINING PROTEIN"/>
    <property type="match status" value="1"/>
</dbReference>
<feature type="domain" description="LarA-like N-terminal" evidence="1">
    <location>
        <begin position="29"/>
        <end position="194"/>
    </location>
</feature>
<name>A0A1C5AR28_9ACTN</name>
<reference evidence="3" key="1">
    <citation type="submission" date="2016-06" db="EMBL/GenBank/DDBJ databases">
        <authorList>
            <person name="Varghese N."/>
            <person name="Submissions Spin"/>
        </authorList>
    </citation>
    <scope>NUCLEOTIDE SEQUENCE [LARGE SCALE GENOMIC DNA]</scope>
    <source>
        <strain evidence="3">DSM 44100</strain>
    </source>
</reference>
<accession>A0A1C5AR28</accession>
<dbReference type="Gene3D" id="3.90.226.30">
    <property type="match status" value="1"/>
</dbReference>
<protein>
    <submittedName>
        <fullName evidence="2">Nickel-dependent lactate racemase</fullName>
    </submittedName>
</protein>
<dbReference type="STRING" id="121616.GA0070216_12348"/>
<dbReference type="Pfam" id="PF09861">
    <property type="entry name" value="Lar_N"/>
    <property type="match status" value="1"/>
</dbReference>
<keyword evidence="3" id="KW-1185">Reference proteome</keyword>
<dbReference type="InterPro" id="IPR043166">
    <property type="entry name" value="LarA-like_C"/>
</dbReference>
<proteinExistence type="predicted"/>
<evidence type="ECO:0000259" key="1">
    <source>
        <dbReference type="Pfam" id="PF09861"/>
    </source>
</evidence>
<dbReference type="GO" id="GO:0050043">
    <property type="term" value="F:lactate racemase activity"/>
    <property type="evidence" value="ECO:0007669"/>
    <property type="project" value="InterPro"/>
</dbReference>
<dbReference type="InterPro" id="IPR018657">
    <property type="entry name" value="LarA-like_N"/>
</dbReference>
<dbReference type="AlphaFoldDB" id="A0A1C5AR28"/>
<dbReference type="Proteomes" id="UP000198797">
    <property type="component" value="Unassembled WGS sequence"/>
</dbReference>
<sequence>MHTEQDVIGAGHPDRVLTQAELTEVLHRGLAALRLDGARVLVIVPDATRSIPLDQLFDTVYDTLAPQTAALDVLIALGTHPMMTPLQIADRFGCPDPAALARRWPGVTFHNHRWDDPATFVELGRITAGELAELSGGRLVEDVPVRVNRMVTEYDACLVVGPVFPHEVVGFSGGDKYFFPGVSGPELINVSHWLGALITSVEIIGTLGITPVRALIERAAALIPTRRLTVAVVIGPGGGVQGAYVGPTRPAWAAAAQLSAQVNIRYLDEPVRRVVSVMPLMYDDIWTAAKGMYKLEPVVADGGELIIYAPHVRTFSITHDRHIRQVGYHCRDYFLADPARFADVPRGVLAHSTHLRGAGSYDPATGRESGRITVTLATAIPAQECRAANLSYRDPAGLDLTALTADPETLVVPRAGELLYRLR</sequence>
<evidence type="ECO:0000313" key="2">
    <source>
        <dbReference type="EMBL" id="SCF47695.1"/>
    </source>
</evidence>
<dbReference type="InterPro" id="IPR048068">
    <property type="entry name" value="LarA-like"/>
</dbReference>
<dbReference type="Gene3D" id="3.40.50.11440">
    <property type="match status" value="1"/>
</dbReference>
<dbReference type="EMBL" id="FMCU01000023">
    <property type="protein sequence ID" value="SCF47695.1"/>
    <property type="molecule type" value="Genomic_DNA"/>
</dbReference>
<organism evidence="2 3">
    <name type="scientific">Micromonospora matsumotoense</name>
    <dbReference type="NCBI Taxonomy" id="121616"/>
    <lineage>
        <taxon>Bacteria</taxon>
        <taxon>Bacillati</taxon>
        <taxon>Actinomycetota</taxon>
        <taxon>Actinomycetes</taxon>
        <taxon>Micromonosporales</taxon>
        <taxon>Micromonosporaceae</taxon>
        <taxon>Micromonospora</taxon>
    </lineage>
</organism>
<dbReference type="RefSeq" id="WP_218108315.1">
    <property type="nucleotide sequence ID" value="NZ_FMCU01000023.1"/>
</dbReference>
<dbReference type="PANTHER" id="PTHR33171:SF17">
    <property type="entry name" value="LARA-LIKE N-TERMINAL DOMAIN-CONTAINING PROTEIN"/>
    <property type="match status" value="1"/>
</dbReference>